<name>A0ABV9K7Z7_9PORP</name>
<dbReference type="Pfam" id="PF10544">
    <property type="entry name" value="T5orf172"/>
    <property type="match status" value="1"/>
</dbReference>
<sequence length="229" mass="26918">MSDKDQNQLSTKDRKGYVYILTNQSFSDDWIKIGKSKRQVDIRSKELDNTAIPLPFDIYATIKTEKFNQVEKLVHKTIDRLTDMRIRKNREFFNVDPAVALDIFRDIAALIDDAEVYIYQDNIPHLDYGQTPDITKQNKSNRKAFKFSMAGIEIGEEITFIPTGQKVKVIDQRHIMYNDRVMTMTGFAKMYMPDDKRFPSDTYQGPKYFQYKGKILTELRDELEKDLEE</sequence>
<dbReference type="SMART" id="SM00974">
    <property type="entry name" value="T5orf172"/>
    <property type="match status" value="1"/>
</dbReference>
<feature type="domain" description="Bacteriophage T5 Orf172 DNA-binding" evidence="1">
    <location>
        <begin position="25"/>
        <end position="107"/>
    </location>
</feature>
<keyword evidence="3" id="KW-1185">Reference proteome</keyword>
<proteinExistence type="predicted"/>
<comment type="caution">
    <text evidence="2">The sequence shown here is derived from an EMBL/GenBank/DDBJ whole genome shotgun (WGS) entry which is preliminary data.</text>
</comment>
<evidence type="ECO:0000313" key="3">
    <source>
        <dbReference type="Proteomes" id="UP001596020"/>
    </source>
</evidence>
<dbReference type="EMBL" id="JBHSGO010000169">
    <property type="protein sequence ID" value="MFC4666050.1"/>
    <property type="molecule type" value="Genomic_DNA"/>
</dbReference>
<reference evidence="3" key="1">
    <citation type="journal article" date="2019" name="Int. J. Syst. Evol. Microbiol.">
        <title>The Global Catalogue of Microorganisms (GCM) 10K type strain sequencing project: providing services to taxonomists for standard genome sequencing and annotation.</title>
        <authorList>
            <consortium name="The Broad Institute Genomics Platform"/>
            <consortium name="The Broad Institute Genome Sequencing Center for Infectious Disease"/>
            <person name="Wu L."/>
            <person name="Ma J."/>
        </authorList>
    </citation>
    <scope>NUCLEOTIDE SEQUENCE [LARGE SCALE GENOMIC DNA]</scope>
    <source>
        <strain evidence="3">CGMCC 4.7357</strain>
    </source>
</reference>
<evidence type="ECO:0000259" key="1">
    <source>
        <dbReference type="SMART" id="SM00974"/>
    </source>
</evidence>
<organism evidence="2 3">
    <name type="scientific">Falsiporphyromonas endometrii</name>
    <dbReference type="NCBI Taxonomy" id="1387297"/>
    <lineage>
        <taxon>Bacteria</taxon>
        <taxon>Pseudomonadati</taxon>
        <taxon>Bacteroidota</taxon>
        <taxon>Bacteroidia</taxon>
        <taxon>Bacteroidales</taxon>
        <taxon>Porphyromonadaceae</taxon>
        <taxon>Falsiporphyromonas</taxon>
    </lineage>
</organism>
<protein>
    <submittedName>
        <fullName evidence="2">GIY-YIG nuclease family protein</fullName>
    </submittedName>
</protein>
<dbReference type="Proteomes" id="UP001596020">
    <property type="component" value="Unassembled WGS sequence"/>
</dbReference>
<dbReference type="RefSeq" id="WP_380078738.1">
    <property type="nucleotide sequence ID" value="NZ_JBHSGO010000169.1"/>
</dbReference>
<accession>A0ABV9K7Z7</accession>
<gene>
    <name evidence="2" type="ORF">ACFO3G_05480</name>
</gene>
<evidence type="ECO:0000313" key="2">
    <source>
        <dbReference type="EMBL" id="MFC4666050.1"/>
    </source>
</evidence>
<dbReference type="InterPro" id="IPR018306">
    <property type="entry name" value="Phage_T5_Orf172_DNA-bd"/>
</dbReference>